<dbReference type="HOGENOM" id="CLU_2074106_0_0_1"/>
<dbReference type="STRING" id="930992.A0A0D0A8Y7"/>
<protein>
    <submittedName>
        <fullName evidence="2">Uncharacterized protein</fullName>
    </submittedName>
</protein>
<dbReference type="EMBL" id="KN835729">
    <property type="protein sequence ID" value="KIK34599.1"/>
    <property type="molecule type" value="Genomic_DNA"/>
</dbReference>
<reference evidence="3" key="2">
    <citation type="submission" date="2015-01" db="EMBL/GenBank/DDBJ databases">
        <title>Evolutionary Origins and Diversification of the Mycorrhizal Mutualists.</title>
        <authorList>
            <consortium name="DOE Joint Genome Institute"/>
            <consortium name="Mycorrhizal Genomics Consortium"/>
            <person name="Kohler A."/>
            <person name="Kuo A."/>
            <person name="Nagy L.G."/>
            <person name="Floudas D."/>
            <person name="Copeland A."/>
            <person name="Barry K.W."/>
            <person name="Cichocki N."/>
            <person name="Veneault-Fourrey C."/>
            <person name="LaButti K."/>
            <person name="Lindquist E.A."/>
            <person name="Lipzen A."/>
            <person name="Lundell T."/>
            <person name="Morin E."/>
            <person name="Murat C."/>
            <person name="Riley R."/>
            <person name="Ohm R."/>
            <person name="Sun H."/>
            <person name="Tunlid A."/>
            <person name="Henrissat B."/>
            <person name="Grigoriev I.V."/>
            <person name="Hibbett D.S."/>
            <person name="Martin F."/>
        </authorList>
    </citation>
    <scope>NUCLEOTIDE SEQUENCE [LARGE SCALE GENOMIC DNA]</scope>
    <source>
        <strain evidence="3">UH-Slu-Lm8-n1</strain>
    </source>
</reference>
<dbReference type="OrthoDB" id="2756873at2759"/>
<gene>
    <name evidence="2" type="ORF">CY34DRAFT_785513</name>
</gene>
<evidence type="ECO:0000313" key="3">
    <source>
        <dbReference type="Proteomes" id="UP000054485"/>
    </source>
</evidence>
<dbReference type="InParanoid" id="A0A0D0A8Y7"/>
<organism evidence="2 3">
    <name type="scientific">Suillus luteus UH-Slu-Lm8-n1</name>
    <dbReference type="NCBI Taxonomy" id="930992"/>
    <lineage>
        <taxon>Eukaryota</taxon>
        <taxon>Fungi</taxon>
        <taxon>Dikarya</taxon>
        <taxon>Basidiomycota</taxon>
        <taxon>Agaricomycotina</taxon>
        <taxon>Agaricomycetes</taxon>
        <taxon>Agaricomycetidae</taxon>
        <taxon>Boletales</taxon>
        <taxon>Suillineae</taxon>
        <taxon>Suillaceae</taxon>
        <taxon>Suillus</taxon>
    </lineage>
</organism>
<accession>A0A0D0A8Y7</accession>
<reference evidence="2 3" key="1">
    <citation type="submission" date="2014-04" db="EMBL/GenBank/DDBJ databases">
        <authorList>
            <consortium name="DOE Joint Genome Institute"/>
            <person name="Kuo A."/>
            <person name="Ruytinx J."/>
            <person name="Rineau F."/>
            <person name="Colpaert J."/>
            <person name="Kohler A."/>
            <person name="Nagy L.G."/>
            <person name="Floudas D."/>
            <person name="Copeland A."/>
            <person name="Barry K.W."/>
            <person name="Cichocki N."/>
            <person name="Veneault-Fourrey C."/>
            <person name="LaButti K."/>
            <person name="Lindquist E.A."/>
            <person name="Lipzen A."/>
            <person name="Lundell T."/>
            <person name="Morin E."/>
            <person name="Murat C."/>
            <person name="Sun H."/>
            <person name="Tunlid A."/>
            <person name="Henrissat B."/>
            <person name="Grigoriev I.V."/>
            <person name="Hibbett D.S."/>
            <person name="Martin F."/>
            <person name="Nordberg H.P."/>
            <person name="Cantor M.N."/>
            <person name="Hua S.X."/>
        </authorList>
    </citation>
    <scope>NUCLEOTIDE SEQUENCE [LARGE SCALE GENOMIC DNA]</scope>
    <source>
        <strain evidence="2 3">UH-Slu-Lm8-n1</strain>
    </source>
</reference>
<sequence>MTGRVSSRAGTPPPEEPHMLNRAVSIMKKITTDDQRILAHATALRQIAASIREQARNMRDVVRAERGRRERLEAYFTYWREIVPDWPKDWIYGEGEEGQLRTERLPSPQLTTEGRAAKRKHCT</sequence>
<feature type="region of interest" description="Disordered" evidence="1">
    <location>
        <begin position="98"/>
        <end position="123"/>
    </location>
</feature>
<dbReference type="Proteomes" id="UP000054485">
    <property type="component" value="Unassembled WGS sequence"/>
</dbReference>
<dbReference type="AlphaFoldDB" id="A0A0D0A8Y7"/>
<evidence type="ECO:0000256" key="1">
    <source>
        <dbReference type="SAM" id="MobiDB-lite"/>
    </source>
</evidence>
<keyword evidence="3" id="KW-1185">Reference proteome</keyword>
<name>A0A0D0A8Y7_9AGAM</name>
<evidence type="ECO:0000313" key="2">
    <source>
        <dbReference type="EMBL" id="KIK34599.1"/>
    </source>
</evidence>
<proteinExistence type="predicted"/>